<gene>
    <name evidence="4" type="ORF">PPROV_000377400</name>
</gene>
<dbReference type="Proteomes" id="UP000660262">
    <property type="component" value="Unassembled WGS sequence"/>
</dbReference>
<dbReference type="PANTHER" id="PTHR12241:SF155">
    <property type="entry name" value="TUBULIN-TYROSINE LIGASE FAMILY PROTEIN"/>
    <property type="match status" value="1"/>
</dbReference>
<dbReference type="GO" id="GO:0036064">
    <property type="term" value="C:ciliary basal body"/>
    <property type="evidence" value="ECO:0007669"/>
    <property type="project" value="TreeGrafter"/>
</dbReference>
<dbReference type="InterPro" id="IPR004344">
    <property type="entry name" value="TTL/TTLL_fam"/>
</dbReference>
<dbReference type="GO" id="GO:0015631">
    <property type="term" value="F:tubulin binding"/>
    <property type="evidence" value="ECO:0007669"/>
    <property type="project" value="TreeGrafter"/>
</dbReference>
<evidence type="ECO:0008006" key="6">
    <source>
        <dbReference type="Google" id="ProtNLM"/>
    </source>
</evidence>
<evidence type="ECO:0000256" key="3">
    <source>
        <dbReference type="ARBA" id="ARBA00022840"/>
    </source>
</evidence>
<evidence type="ECO:0000256" key="1">
    <source>
        <dbReference type="ARBA" id="ARBA00022598"/>
    </source>
</evidence>
<sequence>MAMMEAYDIYDASVDELRAELKALTLVLRPGVSGISPSGEGNQHALKMMELIREELDAFELYGYDILIDDAFRPWLIEVNASPSLGCANELDDAIKTRLVHDAMRIVDPLGHDREALHEVLQRRSGGGMTSVAQTGGGLYQGTQAESRESLNTDLARVLRGKRQRQFGEMPQEVGVFRRIAPSKRYDSIARFRKKK</sequence>
<protein>
    <recommendedName>
        <fullName evidence="6">Tubulin--tyrosine ligase-like protein 9</fullName>
    </recommendedName>
</protein>
<keyword evidence="5" id="KW-1185">Reference proteome</keyword>
<keyword evidence="3" id="KW-0067">ATP-binding</keyword>
<dbReference type="GO" id="GO:0005524">
    <property type="term" value="F:ATP binding"/>
    <property type="evidence" value="ECO:0007669"/>
    <property type="project" value="UniProtKB-KW"/>
</dbReference>
<comment type="caution">
    <text evidence="4">The sequence shown here is derived from an EMBL/GenBank/DDBJ whole genome shotgun (WGS) entry which is preliminary data.</text>
</comment>
<reference evidence="4" key="1">
    <citation type="submission" date="2020-10" db="EMBL/GenBank/DDBJ databases">
        <title>Unveiling of a novel bifunctional photoreceptor, Dualchrome1, isolated from a cosmopolitan green alga.</title>
        <authorList>
            <person name="Suzuki S."/>
            <person name="Kawachi M."/>
        </authorList>
    </citation>
    <scope>NUCLEOTIDE SEQUENCE</scope>
    <source>
        <strain evidence="4">NIES 2893</strain>
    </source>
</reference>
<dbReference type="GO" id="GO:0070740">
    <property type="term" value="F:tubulin-glutamic acid ligase activity"/>
    <property type="evidence" value="ECO:0007669"/>
    <property type="project" value="TreeGrafter"/>
</dbReference>
<accession>A0A830HEA5</accession>
<dbReference type="EMBL" id="BNJQ01000009">
    <property type="protein sequence ID" value="GHP05022.1"/>
    <property type="molecule type" value="Genomic_DNA"/>
</dbReference>
<dbReference type="AlphaFoldDB" id="A0A830HEA5"/>
<name>A0A830HEA5_9CHLO</name>
<proteinExistence type="predicted"/>
<dbReference type="PANTHER" id="PTHR12241">
    <property type="entry name" value="TUBULIN POLYGLUTAMYLASE"/>
    <property type="match status" value="1"/>
</dbReference>
<dbReference type="Gene3D" id="3.30.470.20">
    <property type="entry name" value="ATP-grasp fold, B domain"/>
    <property type="match status" value="1"/>
</dbReference>
<evidence type="ECO:0000313" key="4">
    <source>
        <dbReference type="EMBL" id="GHP05022.1"/>
    </source>
</evidence>
<evidence type="ECO:0000256" key="2">
    <source>
        <dbReference type="ARBA" id="ARBA00022741"/>
    </source>
</evidence>
<dbReference type="Pfam" id="PF03133">
    <property type="entry name" value="TTL"/>
    <property type="match status" value="1"/>
</dbReference>
<organism evidence="4 5">
    <name type="scientific">Pycnococcus provasolii</name>
    <dbReference type="NCBI Taxonomy" id="41880"/>
    <lineage>
        <taxon>Eukaryota</taxon>
        <taxon>Viridiplantae</taxon>
        <taxon>Chlorophyta</taxon>
        <taxon>Pseudoscourfieldiophyceae</taxon>
        <taxon>Pseudoscourfieldiales</taxon>
        <taxon>Pycnococcaceae</taxon>
        <taxon>Pycnococcus</taxon>
    </lineage>
</organism>
<dbReference type="SUPFAM" id="SSF56059">
    <property type="entry name" value="Glutathione synthetase ATP-binding domain-like"/>
    <property type="match status" value="1"/>
</dbReference>
<evidence type="ECO:0000313" key="5">
    <source>
        <dbReference type="Proteomes" id="UP000660262"/>
    </source>
</evidence>
<dbReference type="PROSITE" id="PS51221">
    <property type="entry name" value="TTL"/>
    <property type="match status" value="1"/>
</dbReference>
<keyword evidence="1" id="KW-0436">Ligase</keyword>
<keyword evidence="2" id="KW-0547">Nucleotide-binding</keyword>
<dbReference type="OrthoDB" id="202825at2759"/>
<dbReference type="GO" id="GO:0000226">
    <property type="term" value="P:microtubule cytoskeleton organization"/>
    <property type="evidence" value="ECO:0007669"/>
    <property type="project" value="TreeGrafter"/>
</dbReference>